<protein>
    <submittedName>
        <fullName evidence="2">TIGR01244 family phosphatase</fullName>
    </submittedName>
</protein>
<organism evidence="2 3">
    <name type="scientific">Pseudaminobacter soli</name>
    <name type="common">ex Li et al. 2025</name>
    <dbReference type="NCBI Taxonomy" id="1295366"/>
    <lineage>
        <taxon>Bacteria</taxon>
        <taxon>Pseudomonadati</taxon>
        <taxon>Pseudomonadota</taxon>
        <taxon>Alphaproteobacteria</taxon>
        <taxon>Hyphomicrobiales</taxon>
        <taxon>Phyllobacteriaceae</taxon>
        <taxon>Pseudaminobacter</taxon>
    </lineage>
</organism>
<dbReference type="GO" id="GO:0016787">
    <property type="term" value="F:hydrolase activity"/>
    <property type="evidence" value="ECO:0007669"/>
    <property type="project" value="InterPro"/>
</dbReference>
<proteinExistence type="predicted"/>
<evidence type="ECO:0000313" key="2">
    <source>
        <dbReference type="EMBL" id="PSJ58526.1"/>
    </source>
</evidence>
<comment type="caution">
    <text evidence="2">The sequence shown here is derived from an EMBL/GenBank/DDBJ whole genome shotgun (WGS) entry which is preliminary data.</text>
</comment>
<evidence type="ECO:0000259" key="1">
    <source>
        <dbReference type="Pfam" id="PF04273"/>
    </source>
</evidence>
<dbReference type="RefSeq" id="WP_106725621.1">
    <property type="nucleotide sequence ID" value="NZ_PXYL01000010.1"/>
</dbReference>
<evidence type="ECO:0000313" key="3">
    <source>
        <dbReference type="Proteomes" id="UP000240653"/>
    </source>
</evidence>
<dbReference type="CDD" id="cd14503">
    <property type="entry name" value="PTP-bact"/>
    <property type="match status" value="1"/>
</dbReference>
<accession>A0A2P7S7S0</accession>
<dbReference type="OrthoDB" id="9805710at2"/>
<dbReference type="InterPro" id="IPR029021">
    <property type="entry name" value="Prot-tyrosine_phosphatase-like"/>
</dbReference>
<name>A0A2P7S7S0_9HYPH</name>
<gene>
    <name evidence="2" type="ORF">C7I85_19170</name>
</gene>
<sequence>MEYRQISDDYSVSGQITVEDIATIKAAGFKSVICNRPDDEQPGQPSASEIRAAAEAAGLGFRHVPMLSGQPVTIEDAQAMANALDELDGPVFAYCRSGARSTNLFMAAQQVKG</sequence>
<dbReference type="InterPro" id="IPR005939">
    <property type="entry name" value="BLH_phosphatase-like"/>
</dbReference>
<dbReference type="Gene3D" id="3.90.190.10">
    <property type="entry name" value="Protein tyrosine phosphatase superfamily"/>
    <property type="match status" value="1"/>
</dbReference>
<reference evidence="2 3" key="1">
    <citation type="submission" date="2018-03" db="EMBL/GenBank/DDBJ databases">
        <title>The draft genome of Mesorhizobium soli JCM 19897.</title>
        <authorList>
            <person name="Li L."/>
            <person name="Liu L."/>
            <person name="Liang L."/>
            <person name="Wang T."/>
            <person name="Zhang X."/>
        </authorList>
    </citation>
    <scope>NUCLEOTIDE SEQUENCE [LARGE SCALE GENOMIC DNA]</scope>
    <source>
        <strain evidence="2 3">JCM 19897</strain>
    </source>
</reference>
<feature type="domain" description="Beta-lactamase hydrolase-like protein phosphatase-like" evidence="1">
    <location>
        <begin position="3"/>
        <end position="109"/>
    </location>
</feature>
<dbReference type="SUPFAM" id="SSF52799">
    <property type="entry name" value="(Phosphotyrosine protein) phosphatases II"/>
    <property type="match status" value="1"/>
</dbReference>
<keyword evidence="3" id="KW-1185">Reference proteome</keyword>
<dbReference type="EMBL" id="PXYL01000010">
    <property type="protein sequence ID" value="PSJ58526.1"/>
    <property type="molecule type" value="Genomic_DNA"/>
</dbReference>
<dbReference type="Pfam" id="PF04273">
    <property type="entry name" value="BLH_phosphatase"/>
    <property type="match status" value="1"/>
</dbReference>
<dbReference type="NCBIfam" id="TIGR01244">
    <property type="entry name" value="TIGR01244 family sulfur transferase"/>
    <property type="match status" value="1"/>
</dbReference>
<dbReference type="Proteomes" id="UP000240653">
    <property type="component" value="Unassembled WGS sequence"/>
</dbReference>
<dbReference type="AlphaFoldDB" id="A0A2P7S7S0"/>